<feature type="domain" description="Transcriptional repressor PaaX-like central Cas2-like" evidence="3">
    <location>
        <begin position="115"/>
        <end position="184"/>
    </location>
</feature>
<dbReference type="PIRSF" id="PIRSF020623">
    <property type="entry name" value="PaaX"/>
    <property type="match status" value="1"/>
</dbReference>
<name>A0A1H5E6I2_RHOJO</name>
<evidence type="ECO:0000313" key="5">
    <source>
        <dbReference type="Proteomes" id="UP000183407"/>
    </source>
</evidence>
<dbReference type="Gene3D" id="1.20.58.1460">
    <property type="match status" value="1"/>
</dbReference>
<dbReference type="EMBL" id="FNTL01000004">
    <property type="protein sequence ID" value="SED86752.1"/>
    <property type="molecule type" value="Genomic_DNA"/>
</dbReference>
<sequence length="314" mass="34692">MTNANEDRWPDPEVVDLPRQQAGSSSQALLGALLADYTFEDAGGLTSEAVVRLLAEFGISSSGARSALSRIVKRGLLVPHRRGRTVTYDISDTARLTHRAKLGAVVRFGTPAPLWDGQWTVAVFSVPETQRILRQRLRTLLENGGFAMFADAVWVCPWDRRDHASRIGSDLGVHLALFRGEFFACGDSEMTPSRAFDLRAVRKEYDTFLDTHADEAAAIIRGQLTADRALVLRTTVLRDWRRIAALDPALPQQLLPMDWPQGEARQVFEVLWRGLGPLALARLRTLLADIDPAVAINVELMDIEVPQSGTSTTP</sequence>
<dbReference type="Gene3D" id="3.30.70.2650">
    <property type="match status" value="1"/>
</dbReference>
<dbReference type="Pfam" id="PF20803">
    <property type="entry name" value="PaaX_M"/>
    <property type="match status" value="1"/>
</dbReference>
<organism evidence="4 5">
    <name type="scientific">Rhodococcus jostii</name>
    <dbReference type="NCBI Taxonomy" id="132919"/>
    <lineage>
        <taxon>Bacteria</taxon>
        <taxon>Bacillati</taxon>
        <taxon>Actinomycetota</taxon>
        <taxon>Actinomycetes</taxon>
        <taxon>Mycobacteriales</taxon>
        <taxon>Nocardiaceae</taxon>
        <taxon>Rhodococcus</taxon>
    </lineage>
</organism>
<dbReference type="Gene3D" id="1.10.10.10">
    <property type="entry name" value="Winged helix-like DNA-binding domain superfamily/Winged helix DNA-binding domain"/>
    <property type="match status" value="1"/>
</dbReference>
<dbReference type="Pfam" id="PF08223">
    <property type="entry name" value="PaaX_C"/>
    <property type="match status" value="1"/>
</dbReference>
<dbReference type="InterPro" id="IPR011965">
    <property type="entry name" value="PaaX_trns_reg"/>
</dbReference>
<dbReference type="RefSeq" id="WP_073359541.1">
    <property type="nucleotide sequence ID" value="NZ_FNTL01000004.1"/>
</dbReference>
<dbReference type="GO" id="GO:0006351">
    <property type="term" value="P:DNA-templated transcription"/>
    <property type="evidence" value="ECO:0007669"/>
    <property type="project" value="InterPro"/>
</dbReference>
<dbReference type="OrthoDB" id="2270427at2"/>
<dbReference type="InterPro" id="IPR013225">
    <property type="entry name" value="PaaX_C"/>
</dbReference>
<evidence type="ECO:0000259" key="2">
    <source>
        <dbReference type="Pfam" id="PF08223"/>
    </source>
</evidence>
<accession>A0A1H5E6I2</accession>
<proteinExistence type="predicted"/>
<evidence type="ECO:0000259" key="3">
    <source>
        <dbReference type="Pfam" id="PF20803"/>
    </source>
</evidence>
<dbReference type="PANTHER" id="PTHR30319:SF1">
    <property type="entry name" value="TRANSCRIPTIONAL REPRESSOR PAAX"/>
    <property type="match status" value="1"/>
</dbReference>
<feature type="domain" description="Transcriptional repressor PaaX-like C-terminal" evidence="2">
    <location>
        <begin position="196"/>
        <end position="279"/>
    </location>
</feature>
<dbReference type="InterPro" id="IPR012906">
    <property type="entry name" value="PaaX-like_N"/>
</dbReference>
<dbReference type="InterPro" id="IPR048846">
    <property type="entry name" value="PaaX-like_central"/>
</dbReference>
<evidence type="ECO:0000313" key="4">
    <source>
        <dbReference type="EMBL" id="SED86752.1"/>
    </source>
</evidence>
<protein>
    <submittedName>
        <fullName evidence="4">Transcriptional regulator, PaaX family</fullName>
    </submittedName>
</protein>
<dbReference type="Proteomes" id="UP000183407">
    <property type="component" value="Unassembled WGS sequence"/>
</dbReference>
<dbReference type="AlphaFoldDB" id="A0A1H5E6I2"/>
<dbReference type="Pfam" id="PF07848">
    <property type="entry name" value="PaaX"/>
    <property type="match status" value="1"/>
</dbReference>
<feature type="domain" description="Transcriptional repressor PaaX-like N-terminal" evidence="1">
    <location>
        <begin position="29"/>
        <end position="93"/>
    </location>
</feature>
<dbReference type="InterPro" id="IPR036388">
    <property type="entry name" value="WH-like_DNA-bd_sf"/>
</dbReference>
<gene>
    <name evidence="4" type="ORF">SAMN04490220_5840</name>
</gene>
<reference evidence="5" key="1">
    <citation type="submission" date="2016-10" db="EMBL/GenBank/DDBJ databases">
        <authorList>
            <person name="Varghese N."/>
        </authorList>
    </citation>
    <scope>NUCLEOTIDE SEQUENCE [LARGE SCALE GENOMIC DNA]</scope>
    <source>
        <strain evidence="5">DSM 44719</strain>
    </source>
</reference>
<dbReference type="PANTHER" id="PTHR30319">
    <property type="entry name" value="PHENYLACETIC ACID REGULATOR-RELATED TRANSCRIPTIONAL REPRESSOR"/>
    <property type="match status" value="1"/>
</dbReference>
<evidence type="ECO:0000259" key="1">
    <source>
        <dbReference type="Pfam" id="PF07848"/>
    </source>
</evidence>